<gene>
    <name evidence="1" type="ORF">RWD45_18750</name>
</gene>
<organism evidence="1 2">
    <name type="scientific">Paracerasibacillus soli</name>
    <dbReference type="NCBI Taxonomy" id="480284"/>
    <lineage>
        <taxon>Bacteria</taxon>
        <taxon>Bacillati</taxon>
        <taxon>Bacillota</taxon>
        <taxon>Bacilli</taxon>
        <taxon>Bacillales</taxon>
        <taxon>Bacillaceae</taxon>
        <taxon>Paracerasibacillus</taxon>
    </lineage>
</organism>
<reference evidence="1 2" key="1">
    <citation type="submission" date="2023-10" db="EMBL/GenBank/DDBJ databases">
        <title>Virgibacillus soli CC-YMP-6 genome.</title>
        <authorList>
            <person name="Miliotis G."/>
            <person name="Sengupta P."/>
            <person name="Hameed A."/>
            <person name="Chuvochina M."/>
            <person name="Mcdonagh F."/>
            <person name="Simpson A.C."/>
            <person name="Singh N.K."/>
            <person name="Rekha P.D."/>
            <person name="Raman K."/>
            <person name="Hugenholtz P."/>
            <person name="Venkateswaran K."/>
        </authorList>
    </citation>
    <scope>NUCLEOTIDE SEQUENCE [LARGE SCALE GENOMIC DNA]</scope>
    <source>
        <strain evidence="1 2">CC-YMP-6</strain>
    </source>
</reference>
<evidence type="ECO:0000313" key="2">
    <source>
        <dbReference type="Proteomes" id="UP001275315"/>
    </source>
</evidence>
<dbReference type="RefSeq" id="WP_320381088.1">
    <property type="nucleotide sequence ID" value="NZ_JAWDIQ010000003.1"/>
</dbReference>
<protein>
    <submittedName>
        <fullName evidence="1">Alpha-glucosidase domain-containing protein</fullName>
    </submittedName>
</protein>
<sequence length="123" mass="14359">MPANMNMLTLSPKAHEATIVQGDHYRFTVLTEKLIRIEYAEHGNFEDRATQAIINRNFPIPKFEVVKKAESLEIITKHFHLYYTYGPFSKSSLRIDVKNNYSLYSNRWYYGDSFETLKGTADT</sequence>
<proteinExistence type="predicted"/>
<keyword evidence="2" id="KW-1185">Reference proteome</keyword>
<dbReference type="Proteomes" id="UP001275315">
    <property type="component" value="Unassembled WGS sequence"/>
</dbReference>
<comment type="caution">
    <text evidence="1">The sequence shown here is derived from an EMBL/GenBank/DDBJ whole genome shotgun (WGS) entry which is preliminary data.</text>
</comment>
<dbReference type="EMBL" id="JAWDIQ010000003">
    <property type="protein sequence ID" value="MDY0410219.1"/>
    <property type="molecule type" value="Genomic_DNA"/>
</dbReference>
<evidence type="ECO:0000313" key="1">
    <source>
        <dbReference type="EMBL" id="MDY0410219.1"/>
    </source>
</evidence>
<name>A0ABU5CWK5_9BACI</name>
<accession>A0ABU5CWK5</accession>